<proteinExistence type="predicted"/>
<dbReference type="InterPro" id="IPR031582">
    <property type="entry name" value="TadF"/>
</dbReference>
<evidence type="ECO:0000313" key="2">
    <source>
        <dbReference type="Proteomes" id="UP000182769"/>
    </source>
</evidence>
<keyword evidence="2" id="KW-1185">Reference proteome</keyword>
<organism evidence="1 2">
    <name type="scientific">Marinomonas fungiae</name>
    <dbReference type="NCBI Taxonomy" id="1137284"/>
    <lineage>
        <taxon>Bacteria</taxon>
        <taxon>Pseudomonadati</taxon>
        <taxon>Pseudomonadota</taxon>
        <taxon>Gammaproteobacteria</taxon>
        <taxon>Oceanospirillales</taxon>
        <taxon>Oceanospirillaceae</taxon>
        <taxon>Marinomonas</taxon>
    </lineage>
</organism>
<sequence>MVEFALVGLVFAAALAFCTEAVISIATKGKLDRLVYSGVSLLKERTALFDENNLTVSSAEFNQLSSIMQNSFERMTNSFDVRKYGIRLEAWTPDSDDAVLQTGGALNCSAKAPLTENMSVMTSWGRRASLYRLTVCYEIPSWFSQGQNTVQSSALMIGR</sequence>
<name>A0A0K6II35_9GAMM</name>
<protein>
    <submittedName>
        <fullName evidence="1">Uncharacterized protein</fullName>
    </submittedName>
</protein>
<dbReference type="Pfam" id="PF16964">
    <property type="entry name" value="TadF"/>
    <property type="match status" value="1"/>
</dbReference>
<dbReference type="Proteomes" id="UP000182769">
    <property type="component" value="Unassembled WGS sequence"/>
</dbReference>
<accession>A0A0K6II35</accession>
<dbReference type="STRING" id="1137284.GCA_001418205_00595"/>
<evidence type="ECO:0000313" key="1">
    <source>
        <dbReference type="EMBL" id="CUB02753.1"/>
    </source>
</evidence>
<gene>
    <name evidence="1" type="ORF">Ga0061065_10290</name>
</gene>
<dbReference type="AlphaFoldDB" id="A0A0K6II35"/>
<reference evidence="2" key="1">
    <citation type="submission" date="2015-08" db="EMBL/GenBank/DDBJ databases">
        <authorList>
            <person name="Varghese N."/>
        </authorList>
    </citation>
    <scope>NUCLEOTIDE SEQUENCE [LARGE SCALE GENOMIC DNA]</scope>
    <source>
        <strain evidence="2">JCM 18476</strain>
    </source>
</reference>
<dbReference type="EMBL" id="CYHG01000002">
    <property type="protein sequence ID" value="CUB02753.1"/>
    <property type="molecule type" value="Genomic_DNA"/>
</dbReference>